<dbReference type="Proteomes" id="UP000282289">
    <property type="component" value="Unassembled WGS sequence"/>
</dbReference>
<accession>A0A7Z6U8K7</accession>
<evidence type="ECO:0000313" key="2">
    <source>
        <dbReference type="Proteomes" id="UP000282289"/>
    </source>
</evidence>
<evidence type="ECO:0000313" key="1">
    <source>
        <dbReference type="EMBL" id="RMP81450.1"/>
    </source>
</evidence>
<name>A0A7Z6U8K7_PSESF</name>
<protein>
    <submittedName>
        <fullName evidence="1">Uncharacterized protein</fullName>
    </submittedName>
</protein>
<gene>
    <name evidence="1" type="ORF">ALQ15_03264</name>
</gene>
<proteinExistence type="predicted"/>
<sequence length="36" mass="4108">MFIYKVAEPTDTIRLTDILDMDTGQIIFHHEASTAL</sequence>
<reference evidence="1 2" key="1">
    <citation type="submission" date="2018-08" db="EMBL/GenBank/DDBJ databases">
        <title>Recombination of ecologically and evolutionarily significant loci maintains genetic cohesion in the Pseudomonas syringae species complex.</title>
        <authorList>
            <person name="Dillon M."/>
            <person name="Thakur S."/>
            <person name="Almeida R.N.D."/>
            <person name="Weir B.S."/>
            <person name="Guttman D.S."/>
        </authorList>
    </citation>
    <scope>NUCLEOTIDE SEQUENCE [LARGE SCALE GENOMIC DNA]</scope>
    <source>
        <strain evidence="1 2">ICMP 19589</strain>
    </source>
</reference>
<dbReference type="EMBL" id="RBQT01000046">
    <property type="protein sequence ID" value="RMP81450.1"/>
    <property type="molecule type" value="Genomic_DNA"/>
</dbReference>
<comment type="caution">
    <text evidence="1">The sequence shown here is derived from an EMBL/GenBank/DDBJ whole genome shotgun (WGS) entry which is preliminary data.</text>
</comment>
<organism evidence="1 2">
    <name type="scientific">Pseudomonas syringae pv. actinidiae</name>
    <dbReference type="NCBI Taxonomy" id="103796"/>
    <lineage>
        <taxon>Bacteria</taxon>
        <taxon>Pseudomonadati</taxon>
        <taxon>Pseudomonadota</taxon>
        <taxon>Gammaproteobacteria</taxon>
        <taxon>Pseudomonadales</taxon>
        <taxon>Pseudomonadaceae</taxon>
        <taxon>Pseudomonas</taxon>
        <taxon>Pseudomonas syringae</taxon>
    </lineage>
</organism>
<dbReference type="AlphaFoldDB" id="A0A7Z6U8K7"/>